<dbReference type="OrthoDB" id="9815856at2"/>
<dbReference type="EC" id="2.1.1.107" evidence="1"/>
<feature type="domain" description="Tetrapyrrole methylase" evidence="7">
    <location>
        <begin position="3"/>
        <end position="212"/>
    </location>
</feature>
<dbReference type="SUPFAM" id="SSF69618">
    <property type="entry name" value="HemD-like"/>
    <property type="match status" value="1"/>
</dbReference>
<keyword evidence="3 6" id="KW-0808">Transferase</keyword>
<evidence type="ECO:0000256" key="3">
    <source>
        <dbReference type="ARBA" id="ARBA00022679"/>
    </source>
</evidence>
<dbReference type="PATRIC" id="fig|36849.3.peg.3238"/>
<protein>
    <recommendedName>
        <fullName evidence="1">uroporphyrinogen-III C-methyltransferase</fullName>
        <ecNumber evidence="1">2.1.1.107</ecNumber>
    </recommendedName>
</protein>
<evidence type="ECO:0000256" key="2">
    <source>
        <dbReference type="ARBA" id="ARBA00022603"/>
    </source>
</evidence>
<reference evidence="9 10" key="1">
    <citation type="submission" date="2015-09" db="EMBL/GenBank/DDBJ databases">
        <title>Genome sequence of Oxobacter pfennigii DSM 3222.</title>
        <authorList>
            <person name="Poehlein A."/>
            <person name="Bengelsdorf F.R."/>
            <person name="Schiel-Bengelsdorf B."/>
            <person name="Duerre P."/>
            <person name="Daniel R."/>
        </authorList>
    </citation>
    <scope>NUCLEOTIDE SEQUENCE [LARGE SCALE GENOMIC DNA]</scope>
    <source>
        <strain evidence="9 10">DSM 3222</strain>
    </source>
</reference>
<dbReference type="Pfam" id="PF00590">
    <property type="entry name" value="TP_methylase"/>
    <property type="match status" value="1"/>
</dbReference>
<dbReference type="InterPro" id="IPR014776">
    <property type="entry name" value="4pyrrole_Mease_sub2"/>
</dbReference>
<evidence type="ECO:0000259" key="7">
    <source>
        <dbReference type="Pfam" id="PF00590"/>
    </source>
</evidence>
<dbReference type="PANTHER" id="PTHR45790:SF3">
    <property type="entry name" value="S-ADENOSYL-L-METHIONINE-DEPENDENT UROPORPHYRINOGEN III METHYLTRANSFERASE, CHLOROPLASTIC"/>
    <property type="match status" value="1"/>
</dbReference>
<dbReference type="AlphaFoldDB" id="A0A0P8WYV9"/>
<gene>
    <name evidence="9" type="primary">nasF</name>
    <name evidence="9" type="ORF">OXPF_30560</name>
</gene>
<evidence type="ECO:0000313" key="10">
    <source>
        <dbReference type="Proteomes" id="UP000050326"/>
    </source>
</evidence>
<dbReference type="InterPro" id="IPR050161">
    <property type="entry name" value="Siro_Cobalamin_biosynth"/>
</dbReference>
<evidence type="ECO:0000256" key="4">
    <source>
        <dbReference type="ARBA" id="ARBA00022691"/>
    </source>
</evidence>
<dbReference type="InterPro" id="IPR036108">
    <property type="entry name" value="4pyrrol_syn_uPrphyn_synt_sf"/>
</dbReference>
<dbReference type="CDD" id="cd06578">
    <property type="entry name" value="HemD"/>
    <property type="match status" value="1"/>
</dbReference>
<keyword evidence="10" id="KW-1185">Reference proteome</keyword>
<dbReference type="PANTHER" id="PTHR45790">
    <property type="entry name" value="SIROHEME SYNTHASE-RELATED"/>
    <property type="match status" value="1"/>
</dbReference>
<dbReference type="SUPFAM" id="SSF53790">
    <property type="entry name" value="Tetrapyrrole methylase"/>
    <property type="match status" value="1"/>
</dbReference>
<dbReference type="EMBL" id="LKET01000039">
    <property type="protein sequence ID" value="KPU43615.1"/>
    <property type="molecule type" value="Genomic_DNA"/>
</dbReference>
<dbReference type="InterPro" id="IPR035996">
    <property type="entry name" value="4pyrrol_Methylase_sf"/>
</dbReference>
<keyword evidence="4" id="KW-0949">S-adenosyl-L-methionine</keyword>
<evidence type="ECO:0000259" key="8">
    <source>
        <dbReference type="Pfam" id="PF02602"/>
    </source>
</evidence>
<dbReference type="Proteomes" id="UP000050326">
    <property type="component" value="Unassembled WGS sequence"/>
</dbReference>
<dbReference type="InterPro" id="IPR003043">
    <property type="entry name" value="Uropor_MeTrfase_CS"/>
</dbReference>
<dbReference type="NCBIfam" id="TIGR01469">
    <property type="entry name" value="cobA_cysG_Cterm"/>
    <property type="match status" value="1"/>
</dbReference>
<dbReference type="InterPro" id="IPR003754">
    <property type="entry name" value="4pyrrol_synth_uPrphyn_synth"/>
</dbReference>
<dbReference type="Gene3D" id="3.40.50.10090">
    <property type="match status" value="2"/>
</dbReference>
<comment type="caution">
    <text evidence="9">The sequence shown here is derived from an EMBL/GenBank/DDBJ whole genome shotgun (WGS) entry which is preliminary data.</text>
</comment>
<evidence type="ECO:0000256" key="5">
    <source>
        <dbReference type="ARBA" id="ARBA00023244"/>
    </source>
</evidence>
<accession>A0A0P8WYV9</accession>
<dbReference type="InterPro" id="IPR000878">
    <property type="entry name" value="4pyrrol_Mease"/>
</dbReference>
<evidence type="ECO:0000313" key="9">
    <source>
        <dbReference type="EMBL" id="KPU43615.1"/>
    </source>
</evidence>
<sequence length="494" mass="54591">MGKVYLLGAGPGDEGLISVKAVKALEKCTAVMYDRLAGNFTLSYLNKDCKVFYCGKEPGSHYKTQDEINDMLVALAKEGHIVGRIKGGDPYVFGRGSEEALRLYNEGIDFEVIPGITSAISVLNYAGIPATHRKIAQSFHVFTGKSAKVLNINWNAAANLKGTLIFLMGLESIDEIISNLISNGMSKDTPCAVIREGTTSKQKKVTGTVSDISEKVKKAGFKSPCIIVMGEVVGFNEKLNWFEKKPLSGLNICVTRSKEQAVKTRERLYDLGAEVTEINSIEVVDTSWNLQSYIDKLEEYDYIVFTSVNGVSTFFERLKKLEVDIRKIKASFAAIGPATAEAIVDRGIIPLIVAEEFVAEALFEKMKEYIKRGDRILLPRSKASRSYLHDALKEYGCIVDEAHIYDIIEGNKPVEETFERVDIVLFTSPSTVKNMISMVGLDDIKKKTCIAIGPITSAELEKNGINHHVCKEYTIDGVIDKILELKEVVKCLQG</sequence>
<dbReference type="RefSeq" id="WP_054876047.1">
    <property type="nucleotide sequence ID" value="NZ_LKET01000039.1"/>
</dbReference>
<dbReference type="STRING" id="36849.OXPF_30560"/>
<feature type="domain" description="Tetrapyrrole biosynthesis uroporphyrinogen III synthase" evidence="8">
    <location>
        <begin position="264"/>
        <end position="479"/>
    </location>
</feature>
<dbReference type="GO" id="GO:0019354">
    <property type="term" value="P:siroheme biosynthetic process"/>
    <property type="evidence" value="ECO:0007669"/>
    <property type="project" value="InterPro"/>
</dbReference>
<evidence type="ECO:0000256" key="6">
    <source>
        <dbReference type="RuleBase" id="RU003960"/>
    </source>
</evidence>
<dbReference type="InterPro" id="IPR014777">
    <property type="entry name" value="4pyrrole_Mease_sub1"/>
</dbReference>
<dbReference type="GO" id="GO:0004851">
    <property type="term" value="F:uroporphyrin-III C-methyltransferase activity"/>
    <property type="evidence" value="ECO:0007669"/>
    <property type="project" value="UniProtKB-EC"/>
</dbReference>
<proteinExistence type="inferred from homology"/>
<evidence type="ECO:0000256" key="1">
    <source>
        <dbReference type="ARBA" id="ARBA00012162"/>
    </source>
</evidence>
<dbReference type="NCBIfam" id="NF004790">
    <property type="entry name" value="PRK06136.1"/>
    <property type="match status" value="1"/>
</dbReference>
<keyword evidence="5" id="KW-0627">Porphyrin biosynthesis</keyword>
<organism evidence="9 10">
    <name type="scientific">Oxobacter pfennigii</name>
    <dbReference type="NCBI Taxonomy" id="36849"/>
    <lineage>
        <taxon>Bacteria</taxon>
        <taxon>Bacillati</taxon>
        <taxon>Bacillota</taxon>
        <taxon>Clostridia</taxon>
        <taxon>Eubacteriales</taxon>
        <taxon>Clostridiaceae</taxon>
        <taxon>Oxobacter</taxon>
    </lineage>
</organism>
<dbReference type="InterPro" id="IPR006366">
    <property type="entry name" value="CobA/CysG_C"/>
</dbReference>
<dbReference type="Pfam" id="PF02602">
    <property type="entry name" value="HEM4"/>
    <property type="match status" value="1"/>
</dbReference>
<keyword evidence="2 6" id="KW-0489">Methyltransferase</keyword>
<dbReference type="GO" id="GO:0032259">
    <property type="term" value="P:methylation"/>
    <property type="evidence" value="ECO:0007669"/>
    <property type="project" value="UniProtKB-KW"/>
</dbReference>
<dbReference type="GO" id="GO:0004852">
    <property type="term" value="F:uroporphyrinogen-III synthase activity"/>
    <property type="evidence" value="ECO:0007669"/>
    <property type="project" value="InterPro"/>
</dbReference>
<dbReference type="FunFam" id="3.40.1010.10:FF:000001">
    <property type="entry name" value="Siroheme synthase"/>
    <property type="match status" value="1"/>
</dbReference>
<dbReference type="Gene3D" id="3.30.950.10">
    <property type="entry name" value="Methyltransferase, Cobalt-precorrin-4 Transmethylase, Domain 2"/>
    <property type="match status" value="1"/>
</dbReference>
<name>A0A0P8WYV9_9CLOT</name>
<dbReference type="PROSITE" id="PS00840">
    <property type="entry name" value="SUMT_2"/>
    <property type="match status" value="1"/>
</dbReference>
<dbReference type="CDD" id="cd11642">
    <property type="entry name" value="SUMT"/>
    <property type="match status" value="1"/>
</dbReference>
<dbReference type="Gene3D" id="3.40.1010.10">
    <property type="entry name" value="Cobalt-precorrin-4 Transmethylase, Domain 1"/>
    <property type="match status" value="1"/>
</dbReference>
<comment type="similarity">
    <text evidence="6">Belongs to the precorrin methyltransferase family.</text>
</comment>
<dbReference type="FunFam" id="3.30.950.10:FF:000001">
    <property type="entry name" value="Siroheme synthase"/>
    <property type="match status" value="1"/>
</dbReference>